<evidence type="ECO:0000313" key="1">
    <source>
        <dbReference type="EMBL" id="XCJ68541.1"/>
    </source>
</evidence>
<dbReference type="RefSeq" id="WP_353940227.1">
    <property type="nucleotide sequence ID" value="NZ_CP159534.1"/>
</dbReference>
<sequence>MTLQEGQRVKLAADLRLTDPIEVSGAVIGILSLAAGIEGTVEEVVEHVREEADVREYERLKSLLDSYGDGMPPESKRQLEQKIGALHPAWIAFQEQGPLVTVQVRFDNGLILGASPQDLYVPV</sequence>
<organism evidence="1">
    <name type="scientific">Streptomyces tabacisoli</name>
    <dbReference type="NCBI Taxonomy" id="3156398"/>
    <lineage>
        <taxon>Bacteria</taxon>
        <taxon>Bacillati</taxon>
        <taxon>Actinomycetota</taxon>
        <taxon>Actinomycetes</taxon>
        <taxon>Kitasatosporales</taxon>
        <taxon>Streptomycetaceae</taxon>
        <taxon>Streptomyces</taxon>
    </lineage>
</organism>
<gene>
    <name evidence="1" type="ORF">ABII15_00595</name>
</gene>
<dbReference type="AlphaFoldDB" id="A0AAU8IKB8"/>
<protein>
    <submittedName>
        <fullName evidence="1">Uncharacterized protein</fullName>
    </submittedName>
</protein>
<reference evidence="1" key="1">
    <citation type="submission" date="2024-06" db="EMBL/GenBank/DDBJ databases">
        <title>Streptomyces sp. strain HUAS MG91 genome sequences.</title>
        <authorList>
            <person name="Mo P."/>
        </authorList>
    </citation>
    <scope>NUCLEOTIDE SEQUENCE</scope>
    <source>
        <strain evidence="1">HUAS MG91</strain>
    </source>
</reference>
<name>A0AAU8IKB8_9ACTN</name>
<proteinExistence type="predicted"/>
<dbReference type="EMBL" id="CP159534">
    <property type="protein sequence ID" value="XCJ68541.1"/>
    <property type="molecule type" value="Genomic_DNA"/>
</dbReference>
<dbReference type="KEGG" id="stac:ABII15_00595"/>
<accession>A0AAU8IKB8</accession>